<accession>A0AAX1RTJ1</accession>
<dbReference type="Pfam" id="PF02986">
    <property type="entry name" value="Fn_bind"/>
    <property type="match status" value="1"/>
</dbReference>
<feature type="domain" description="Gram-positive cocci surface proteins LPxTG" evidence="10">
    <location>
        <begin position="930"/>
        <end position="964"/>
    </location>
</feature>
<evidence type="ECO:0000256" key="3">
    <source>
        <dbReference type="ARBA" id="ARBA00022525"/>
    </source>
</evidence>
<feature type="compositionally biased region" description="Polar residues" evidence="8">
    <location>
        <begin position="134"/>
        <end position="143"/>
    </location>
</feature>
<name>A0AAX1RTJ1_9STAP</name>
<feature type="transmembrane region" description="Helical" evidence="9">
    <location>
        <begin position="940"/>
        <end position="957"/>
    </location>
</feature>
<dbReference type="PROSITE" id="PS50847">
    <property type="entry name" value="GRAM_POS_ANCHORING"/>
    <property type="match status" value="1"/>
</dbReference>
<keyword evidence="6" id="KW-0843">Virulence</keyword>
<keyword evidence="9" id="KW-0812">Transmembrane</keyword>
<evidence type="ECO:0000256" key="1">
    <source>
        <dbReference type="ARBA" id="ARBA00004168"/>
    </source>
</evidence>
<dbReference type="InterPro" id="IPR004237">
    <property type="entry name" value="Fibron_repeat-bd"/>
</dbReference>
<dbReference type="Gene3D" id="2.60.40.1280">
    <property type="match status" value="1"/>
</dbReference>
<gene>
    <name evidence="11" type="ORF">DOS76_11120</name>
</gene>
<protein>
    <recommendedName>
        <fullName evidence="10">Gram-positive cocci surface proteins LPxTG domain-containing protein</fullName>
    </recommendedName>
</protein>
<evidence type="ECO:0000256" key="4">
    <source>
        <dbReference type="ARBA" id="ARBA00022729"/>
    </source>
</evidence>
<evidence type="ECO:0000256" key="6">
    <source>
        <dbReference type="ARBA" id="ARBA00023026"/>
    </source>
</evidence>
<dbReference type="Pfam" id="PF10425">
    <property type="entry name" value="SdrG_C_C"/>
    <property type="match status" value="1"/>
</dbReference>
<dbReference type="Proteomes" id="UP000256337">
    <property type="component" value="Unassembled WGS sequence"/>
</dbReference>
<evidence type="ECO:0000256" key="7">
    <source>
        <dbReference type="ARBA" id="ARBA00023088"/>
    </source>
</evidence>
<dbReference type="NCBIfam" id="TIGR01167">
    <property type="entry name" value="LPXTG_anchor"/>
    <property type="match status" value="1"/>
</dbReference>
<evidence type="ECO:0000259" key="10">
    <source>
        <dbReference type="PROSITE" id="PS50847"/>
    </source>
</evidence>
<dbReference type="Pfam" id="PF17961">
    <property type="entry name" value="Big_8"/>
    <property type="match status" value="1"/>
</dbReference>
<evidence type="ECO:0000256" key="9">
    <source>
        <dbReference type="SAM" id="Phobius"/>
    </source>
</evidence>
<proteinExistence type="predicted"/>
<reference evidence="11 12" key="1">
    <citation type="journal article" date="2018" name="Vet. Microbiol.">
        <title>Characterisation of Staphylococcus felis isolated from cats using whole genome sequencing.</title>
        <authorList>
            <person name="Worthing K."/>
            <person name="Pang S."/>
            <person name="Trott D.J."/>
            <person name="Abraham S."/>
            <person name="Coombs G.W."/>
            <person name="Jordan D."/>
            <person name="McIntyre L."/>
            <person name="Davies M.R."/>
            <person name="Norris J."/>
        </authorList>
    </citation>
    <scope>NUCLEOTIDE SEQUENCE [LARGE SCALE GENOMIC DNA]</scope>
    <source>
        <strain evidence="11 12">F25</strain>
    </source>
</reference>
<sequence>MDNNQKFSISKYKLGAAPLLCTAGAMFTIVMGENNEAKASELATETIGIEQRKIITNAKEININGTEDQNNVTSANQLENDASQHITSDSIETIPTVEETQDAVTHDNQDEIKAESQPNATLASTQPVDEVSPSEVSETTGNQLDEVKRNYSGKDVTDKVNVVSSSIKGQNNQTDINPHQAERITLEYEWNFNGDIKQGDYFDFNYSDNVDTKGISAHLKVPEIKENDNTIAYGEVLPQGLIRYTFTDYVNQKEKLTSRLSLNLFFRPEKVLNAGEQEVIVQLGKHETRNKFNIKYLNGVTTNQGVKINGRIDILDKEKNLLTHYAYINPDKKNMYSVSVTGNITSGNGSNTHQPNVKIYKYKGESRLPESVYADVENKNLFEDVTHQIDLSIYNNGSYKADFGNIDGLAYVIKYVNTYNKDAKELQHQTQLYGYHNNYYYYPYQLTWYNGVQLYANNASGSSKNKEVQPIFGKSEPYEVTFDTDTHTSYQADNPYEETYDSYPAVIISESGRDFGDSRYVFTEEVEDTTPILIEAQSGVDTGDSHYSVVEEVEDTLHIDTKENSYIDVNHYSDVVEFEEESNIDGGRINHNTDIIEFEENTTTGVVAGAVSDHTSVEDTMEYMIEDNLVDYEYHTVSPSATYYAEGVLEEIEENHNVDMIHMTEPVYVHGHVQGVIEELDENSMIDMLEYNLMNGDSGQIQGTIEEIEENHDVDYIESTKPENIQGSIENVVLDITENDLIQPEEETNNSQNLEEVDSFIEDVEEYDMIDLGFELNHNRGFHFNTIVSIDSELYQPLSQQDAHEVIDFDENTVNTIEGHNEANQTIIEDSTPHVIAQLDDPEMKKQSEAIQKINEQESMKLKSERKHNIVSHNNHDFAPKIINHHKIKEASLNNISIKSTLKDWHTESHNKNMAIKKTQANQKQEYKELPNTGSESVKSPALFGGLMILIGLVIFGRRKKMND</sequence>
<evidence type="ECO:0000313" key="12">
    <source>
        <dbReference type="Proteomes" id="UP000256337"/>
    </source>
</evidence>
<keyword evidence="9" id="KW-1133">Transmembrane helix</keyword>
<dbReference type="Pfam" id="PF00746">
    <property type="entry name" value="Gram_pos_anchor"/>
    <property type="match status" value="1"/>
</dbReference>
<dbReference type="RefSeq" id="WP_115856702.1">
    <property type="nucleotide sequence ID" value="NZ_CAJUZR010000052.1"/>
</dbReference>
<keyword evidence="2" id="KW-0134">Cell wall</keyword>
<dbReference type="InterPro" id="IPR011252">
    <property type="entry name" value="Fibrogen-bd_dom1"/>
</dbReference>
<organism evidence="11 12">
    <name type="scientific">Staphylococcus felis</name>
    <dbReference type="NCBI Taxonomy" id="46127"/>
    <lineage>
        <taxon>Bacteria</taxon>
        <taxon>Bacillati</taxon>
        <taxon>Bacillota</taxon>
        <taxon>Bacilli</taxon>
        <taxon>Bacillales</taxon>
        <taxon>Staphylococcaceae</taxon>
        <taxon>Staphylococcus</taxon>
    </lineage>
</organism>
<dbReference type="AlphaFoldDB" id="A0AAX1RTJ1"/>
<dbReference type="SUPFAM" id="SSF49401">
    <property type="entry name" value="Bacterial adhesins"/>
    <property type="match status" value="2"/>
</dbReference>
<keyword evidence="7" id="KW-0572">Peptidoglycan-anchor</keyword>
<keyword evidence="3" id="KW-0964">Secreted</keyword>
<comment type="subcellular location">
    <subcellularLocation>
        <location evidence="1">Secreted</location>
        <location evidence="1">Cell wall</location>
        <topology evidence="1">Peptidoglycan-anchor</topology>
    </subcellularLocation>
</comment>
<keyword evidence="4" id="KW-0732">Signal</keyword>
<evidence type="ECO:0000256" key="8">
    <source>
        <dbReference type="SAM" id="MobiDB-lite"/>
    </source>
</evidence>
<feature type="region of interest" description="Disordered" evidence="8">
    <location>
        <begin position="114"/>
        <end position="149"/>
    </location>
</feature>
<dbReference type="InterPro" id="IPR019931">
    <property type="entry name" value="LPXTG_anchor"/>
</dbReference>
<keyword evidence="9" id="KW-0472">Membrane</keyword>
<keyword evidence="5" id="KW-0677">Repeat</keyword>
<dbReference type="InterPro" id="IPR008966">
    <property type="entry name" value="Adhesion_dom_sf"/>
</dbReference>
<dbReference type="EMBL" id="QKYD01000162">
    <property type="protein sequence ID" value="REI19351.1"/>
    <property type="molecule type" value="Genomic_DNA"/>
</dbReference>
<dbReference type="InterPro" id="IPR041171">
    <property type="entry name" value="SDR_Ig"/>
</dbReference>
<dbReference type="InterPro" id="IPR011266">
    <property type="entry name" value="Adhesin_Fg-bd_dom_2"/>
</dbReference>
<dbReference type="Gene3D" id="2.60.40.1290">
    <property type="match status" value="1"/>
</dbReference>
<comment type="caution">
    <text evidence="11">The sequence shown here is derived from an EMBL/GenBank/DDBJ whole genome shotgun (WGS) entry which is preliminary data.</text>
</comment>
<evidence type="ECO:0000256" key="2">
    <source>
        <dbReference type="ARBA" id="ARBA00022512"/>
    </source>
</evidence>
<evidence type="ECO:0000256" key="5">
    <source>
        <dbReference type="ARBA" id="ARBA00022737"/>
    </source>
</evidence>
<dbReference type="GO" id="GO:0007155">
    <property type="term" value="P:cell adhesion"/>
    <property type="evidence" value="ECO:0007669"/>
    <property type="project" value="InterPro"/>
</dbReference>
<feature type="compositionally biased region" description="Polar residues" evidence="8">
    <location>
        <begin position="116"/>
        <end position="127"/>
    </location>
</feature>
<evidence type="ECO:0000313" key="11">
    <source>
        <dbReference type="EMBL" id="REI19351.1"/>
    </source>
</evidence>